<proteinExistence type="predicted"/>
<dbReference type="Proteomes" id="UP001156601">
    <property type="component" value="Unassembled WGS sequence"/>
</dbReference>
<keyword evidence="1" id="KW-0808">Transferase</keyword>
<gene>
    <name evidence="1" type="ORF">GCM10007852_23170</name>
</gene>
<dbReference type="CDD" id="cd02440">
    <property type="entry name" value="AdoMet_MTases"/>
    <property type="match status" value="1"/>
</dbReference>
<keyword evidence="1" id="KW-0489">Methyltransferase</keyword>
<sequence>MQDMNLNESYIGDRPDILKLVSGDPNTVLDVGCSVGSLSRSLKNKTNACVTGIELSSEMAGEAEKYLDKVYTGDAAEIIQSGALEGQRYDLIIFADLLEHLIDPWSVLKASTRLLNKDGYVITSIPNIRHLSTIYSLVVKGDWPHRDRGIHDRTHLRFFTKKTIFELFEQAGLSIEIVHTNYRIFERPCGINSFAKLLGIPLLKNYFAFQYLIKAKTK</sequence>
<protein>
    <submittedName>
        <fullName evidence="1">SAM-dependent methyltransferase</fullName>
    </submittedName>
</protein>
<dbReference type="GO" id="GO:0032259">
    <property type="term" value="P:methylation"/>
    <property type="evidence" value="ECO:0007669"/>
    <property type="project" value="UniProtKB-KW"/>
</dbReference>
<dbReference type="GO" id="GO:0008168">
    <property type="term" value="F:methyltransferase activity"/>
    <property type="evidence" value="ECO:0007669"/>
    <property type="project" value="UniProtKB-KW"/>
</dbReference>
<reference evidence="1" key="2">
    <citation type="submission" date="2023-01" db="EMBL/GenBank/DDBJ databases">
        <title>Draft genome sequence of Agaribacter marinus strain NBRC 110023.</title>
        <authorList>
            <person name="Sun Q."/>
            <person name="Mori K."/>
        </authorList>
    </citation>
    <scope>NUCLEOTIDE SEQUENCE</scope>
    <source>
        <strain evidence="1">NBRC 110023</strain>
    </source>
</reference>
<dbReference type="AlphaFoldDB" id="A0AA37SZT7"/>
<evidence type="ECO:0000313" key="2">
    <source>
        <dbReference type="Proteomes" id="UP001156601"/>
    </source>
</evidence>
<organism evidence="1 2">
    <name type="scientific">Agaribacter marinus</name>
    <dbReference type="NCBI Taxonomy" id="1431249"/>
    <lineage>
        <taxon>Bacteria</taxon>
        <taxon>Pseudomonadati</taxon>
        <taxon>Pseudomonadota</taxon>
        <taxon>Gammaproteobacteria</taxon>
        <taxon>Alteromonadales</taxon>
        <taxon>Alteromonadaceae</taxon>
        <taxon>Agaribacter</taxon>
    </lineage>
</organism>
<reference evidence="1" key="1">
    <citation type="journal article" date="2014" name="Int. J. Syst. Evol. Microbiol.">
        <title>Complete genome sequence of Corynebacterium casei LMG S-19264T (=DSM 44701T), isolated from a smear-ripened cheese.</title>
        <authorList>
            <consortium name="US DOE Joint Genome Institute (JGI-PGF)"/>
            <person name="Walter F."/>
            <person name="Albersmeier A."/>
            <person name="Kalinowski J."/>
            <person name="Ruckert C."/>
        </authorList>
    </citation>
    <scope>NUCLEOTIDE SEQUENCE</scope>
    <source>
        <strain evidence="1">NBRC 110023</strain>
    </source>
</reference>
<keyword evidence="2" id="KW-1185">Reference proteome</keyword>
<evidence type="ECO:0000313" key="1">
    <source>
        <dbReference type="EMBL" id="GLR71409.1"/>
    </source>
</evidence>
<comment type="caution">
    <text evidence="1">The sequence shown here is derived from an EMBL/GenBank/DDBJ whole genome shotgun (WGS) entry which is preliminary data.</text>
</comment>
<dbReference type="EMBL" id="BSOT01000006">
    <property type="protein sequence ID" value="GLR71409.1"/>
    <property type="molecule type" value="Genomic_DNA"/>
</dbReference>
<dbReference type="Gene3D" id="3.40.50.150">
    <property type="entry name" value="Vaccinia Virus protein VP39"/>
    <property type="match status" value="1"/>
</dbReference>
<dbReference type="PANTHER" id="PTHR43861">
    <property type="entry name" value="TRANS-ACONITATE 2-METHYLTRANSFERASE-RELATED"/>
    <property type="match status" value="1"/>
</dbReference>
<dbReference type="RefSeq" id="WP_284217769.1">
    <property type="nucleotide sequence ID" value="NZ_BSOT01000006.1"/>
</dbReference>
<name>A0AA37SZT7_9ALTE</name>
<dbReference type="Pfam" id="PF13489">
    <property type="entry name" value="Methyltransf_23"/>
    <property type="match status" value="1"/>
</dbReference>
<dbReference type="InterPro" id="IPR029063">
    <property type="entry name" value="SAM-dependent_MTases_sf"/>
</dbReference>
<accession>A0AA37SZT7</accession>
<dbReference type="SUPFAM" id="SSF53335">
    <property type="entry name" value="S-adenosyl-L-methionine-dependent methyltransferases"/>
    <property type="match status" value="1"/>
</dbReference>